<evidence type="ECO:0000313" key="1">
    <source>
        <dbReference type="EMBL" id="AYG02388.1"/>
    </source>
</evidence>
<dbReference type="KEGG" id="gry:D7I44_01785"/>
<protein>
    <submittedName>
        <fullName evidence="1">Uncharacterized protein</fullName>
    </submittedName>
</protein>
<dbReference type="AlphaFoldDB" id="A0A387BI73"/>
<dbReference type="Proteomes" id="UP000275069">
    <property type="component" value="Chromosome"/>
</dbReference>
<proteinExistence type="predicted"/>
<dbReference type="SUPFAM" id="SSF144020">
    <property type="entry name" value="FdhE-like"/>
    <property type="match status" value="1"/>
</dbReference>
<dbReference type="RefSeq" id="WP_120787922.1">
    <property type="nucleotide sequence ID" value="NZ_CP032624.1"/>
</dbReference>
<accession>A0A387BI73</accession>
<name>A0A387BI73_9MICO</name>
<evidence type="ECO:0000313" key="2">
    <source>
        <dbReference type="Proteomes" id="UP000275069"/>
    </source>
</evidence>
<reference evidence="1 2" key="1">
    <citation type="submission" date="2018-09" db="EMBL/GenBank/DDBJ databases">
        <title>Genome sequencing of strain 2DFW10M-5.</title>
        <authorList>
            <person name="Heo J."/>
            <person name="Kim S.-J."/>
            <person name="Kwon S.-W."/>
        </authorList>
    </citation>
    <scope>NUCLEOTIDE SEQUENCE [LARGE SCALE GENOMIC DNA]</scope>
    <source>
        <strain evidence="1 2">2DFW10M-5</strain>
    </source>
</reference>
<dbReference type="EMBL" id="CP032624">
    <property type="protein sequence ID" value="AYG02388.1"/>
    <property type="molecule type" value="Genomic_DNA"/>
</dbReference>
<keyword evidence="2" id="KW-1185">Reference proteome</keyword>
<gene>
    <name evidence="1" type="ORF">D7I44_01785</name>
</gene>
<dbReference type="InterPro" id="IPR024064">
    <property type="entry name" value="FdhE-like_sf"/>
</dbReference>
<sequence>MRDPVDVDAIQTEEQASEERLWWITRSALHQAPELILHVRSLAISGRTERGEVLPAWSAPMKLQAMQDADEMFGAVHTWAVYYADLWGEAPPLERWRPYRREGDQVVLGFGAGVTAERARTLLSDYSIWLGVRLDRIRRDEQFGHTFAADATTLFDGLNARYPRAPRPERQQRPRPCPVCGEVEVTAVWRGADQLLVRCGLCGWQPDPKPLARLMQWVLA</sequence>
<organism evidence="1 2">
    <name type="scientific">Gryllotalpicola protaetiae</name>
    <dbReference type="NCBI Taxonomy" id="2419771"/>
    <lineage>
        <taxon>Bacteria</taxon>
        <taxon>Bacillati</taxon>
        <taxon>Actinomycetota</taxon>
        <taxon>Actinomycetes</taxon>
        <taxon>Micrococcales</taxon>
        <taxon>Microbacteriaceae</taxon>
        <taxon>Gryllotalpicola</taxon>
    </lineage>
</organism>
<dbReference type="OrthoDB" id="5023682at2"/>